<dbReference type="EMBL" id="JAKQYM010000007">
    <property type="protein sequence ID" value="MCI2229595.1"/>
    <property type="molecule type" value="Genomic_DNA"/>
</dbReference>
<proteinExistence type="predicted"/>
<reference evidence="2" key="1">
    <citation type="submission" date="2022-02" db="EMBL/GenBank/DDBJ databases">
        <title>Polaribacter sp. MSW13, isolated from seawater.</title>
        <authorList>
            <person name="Kristyanto S."/>
            <person name="Jung J."/>
            <person name="Jeon C.O."/>
        </authorList>
    </citation>
    <scope>NUCLEOTIDE SEQUENCE</scope>
    <source>
        <strain evidence="2">MSW13</strain>
    </source>
</reference>
<dbReference type="AlphaFoldDB" id="A0A9X1VNY7"/>
<evidence type="ECO:0000256" key="1">
    <source>
        <dbReference type="SAM" id="Phobius"/>
    </source>
</evidence>
<gene>
    <name evidence="2" type="ORF">MC378_10485</name>
</gene>
<organism evidence="2 3">
    <name type="scientific">Polaribacter marinus</name>
    <dbReference type="NCBI Taxonomy" id="2916838"/>
    <lineage>
        <taxon>Bacteria</taxon>
        <taxon>Pseudomonadati</taxon>
        <taxon>Bacteroidota</taxon>
        <taxon>Flavobacteriia</taxon>
        <taxon>Flavobacteriales</taxon>
        <taxon>Flavobacteriaceae</taxon>
    </lineage>
</organism>
<name>A0A9X1VNY7_9FLAO</name>
<accession>A0A9X1VNY7</accession>
<dbReference type="Proteomes" id="UP001139369">
    <property type="component" value="Unassembled WGS sequence"/>
</dbReference>
<evidence type="ECO:0000313" key="2">
    <source>
        <dbReference type="EMBL" id="MCI2229595.1"/>
    </source>
</evidence>
<keyword evidence="3" id="KW-1185">Reference proteome</keyword>
<keyword evidence="1" id="KW-0812">Transmembrane</keyword>
<sequence>MTYILILMFLGIIYYLYKTSSSKFFLQSEKELVKGRSKLFNTYHNYGRSNNAINEVLEAYDYFCKHPKEYDGSTIVRDLFDIKHNGLVLSGSSLRHDYEYIFGANTNWIKNYKANVKYYNSLLSNGKPTMVGWLIGLHVLGAFYVPIMFFKMKLNELYTRLY</sequence>
<keyword evidence="1" id="KW-0472">Membrane</keyword>
<feature type="transmembrane region" description="Helical" evidence="1">
    <location>
        <begin position="130"/>
        <end position="150"/>
    </location>
</feature>
<dbReference type="RefSeq" id="WP_242178721.1">
    <property type="nucleotide sequence ID" value="NZ_JAKQYM010000007.1"/>
</dbReference>
<comment type="caution">
    <text evidence="2">The sequence shown here is derived from an EMBL/GenBank/DDBJ whole genome shotgun (WGS) entry which is preliminary data.</text>
</comment>
<protein>
    <submittedName>
        <fullName evidence="2">Uncharacterized protein</fullName>
    </submittedName>
</protein>
<evidence type="ECO:0000313" key="3">
    <source>
        <dbReference type="Proteomes" id="UP001139369"/>
    </source>
</evidence>
<keyword evidence="1" id="KW-1133">Transmembrane helix</keyword>